<feature type="transmembrane region" description="Helical" evidence="1">
    <location>
        <begin position="12"/>
        <end position="28"/>
    </location>
</feature>
<evidence type="ECO:0000313" key="2">
    <source>
        <dbReference type="EMBL" id="MDH0566748.1"/>
    </source>
</evidence>
<reference evidence="6 7" key="1">
    <citation type="submission" date="2018-06" db="EMBL/GenBank/DDBJ databases">
        <authorList>
            <consortium name="Pathogen Informatics"/>
            <person name="Doyle S."/>
        </authorList>
    </citation>
    <scope>NUCLEOTIDE SEQUENCE [LARGE SCALE GENOMIC DNA]</scope>
    <source>
        <strain evidence="4 7">NCTC10692</strain>
        <strain evidence="5 6">NCTC10860</strain>
    </source>
</reference>
<name>A0A061D2Q6_ECTOL</name>
<dbReference type="Proteomes" id="UP001159292">
    <property type="component" value="Unassembled WGS sequence"/>
</dbReference>
<evidence type="ECO:0000313" key="3">
    <source>
        <dbReference type="EMBL" id="MDH1340896.1"/>
    </source>
</evidence>
<dbReference type="EMBL" id="UGUW01000004">
    <property type="protein sequence ID" value="SUD60710.1"/>
    <property type="molecule type" value="Genomic_DNA"/>
</dbReference>
<accession>A0A379JYA6</accession>
<dbReference type="Proteomes" id="UP000255303">
    <property type="component" value="Unassembled WGS sequence"/>
</dbReference>
<keyword evidence="1" id="KW-1133">Transmembrane helix</keyword>
<reference evidence="2" key="2">
    <citation type="submission" date="2022-09" db="EMBL/GenBank/DDBJ databases">
        <title>Intensive care unit water sources are persistently colonized with multi-drug resistant bacteria and are the site of extensive horizontal gene transfer of antibiotic resistance genes.</title>
        <authorList>
            <person name="Diorio-Toth L."/>
        </authorList>
    </citation>
    <scope>NUCLEOTIDE SEQUENCE</scope>
    <source>
        <strain evidence="3">GD03704</strain>
        <strain evidence="2">GD04000</strain>
    </source>
</reference>
<evidence type="ECO:0000313" key="5">
    <source>
        <dbReference type="EMBL" id="SUD60710.1"/>
    </source>
</evidence>
<dbReference type="Proteomes" id="UP001161697">
    <property type="component" value="Unassembled WGS sequence"/>
</dbReference>
<dbReference type="GeneID" id="83644372"/>
<evidence type="ECO:0000313" key="6">
    <source>
        <dbReference type="Proteomes" id="UP000254084"/>
    </source>
</evidence>
<dbReference type="AlphaFoldDB" id="A0A061D2Q6"/>
<dbReference type="EMBL" id="JAOCJE010000001">
    <property type="protein sequence ID" value="MDH1340896.1"/>
    <property type="molecule type" value="Genomic_DNA"/>
</dbReference>
<organism evidence="4 7">
    <name type="scientific">Ectopseudomonas oleovorans</name>
    <name type="common">Pseudomonas oleovorans</name>
    <dbReference type="NCBI Taxonomy" id="301"/>
    <lineage>
        <taxon>Bacteria</taxon>
        <taxon>Pseudomonadati</taxon>
        <taxon>Pseudomonadota</taxon>
        <taxon>Gammaproteobacteria</taxon>
        <taxon>Pseudomonadales</taxon>
        <taxon>Pseudomonadaceae</taxon>
        <taxon>Ectopseudomonas</taxon>
    </lineage>
</organism>
<accession>A0A061D2Q6</accession>
<dbReference type="RefSeq" id="WP_017679228.1">
    <property type="nucleotide sequence ID" value="NZ_CAJQNA010000047.1"/>
</dbReference>
<evidence type="ECO:0000313" key="7">
    <source>
        <dbReference type="Proteomes" id="UP000255303"/>
    </source>
</evidence>
<evidence type="ECO:0000313" key="4">
    <source>
        <dbReference type="EMBL" id="SUD52953.1"/>
    </source>
</evidence>
<dbReference type="EMBL" id="JAOEET010000010">
    <property type="protein sequence ID" value="MDH0566748.1"/>
    <property type="molecule type" value="Genomic_DNA"/>
</dbReference>
<proteinExistence type="predicted"/>
<evidence type="ECO:0000256" key="1">
    <source>
        <dbReference type="SAM" id="Phobius"/>
    </source>
</evidence>
<keyword evidence="1" id="KW-0812">Transmembrane</keyword>
<keyword evidence="1" id="KW-0472">Membrane</keyword>
<dbReference type="Proteomes" id="UP000254084">
    <property type="component" value="Unassembled WGS sequence"/>
</dbReference>
<dbReference type="EMBL" id="UGUV01000002">
    <property type="protein sequence ID" value="SUD52953.1"/>
    <property type="molecule type" value="Genomic_DNA"/>
</dbReference>
<protein>
    <submittedName>
        <fullName evidence="4">Uncharacterized protein</fullName>
    </submittedName>
</protein>
<sequence length="42" mass="4970">MSLLSQFSPHFWLLFSIAVAIAVLRELRRPDDDALRKKRERS</sequence>
<gene>
    <name evidence="3" type="ORF">N5J11_17110</name>
    <name evidence="2" type="ORF">N7671_05660</name>
    <name evidence="4" type="ORF">NCTC10692_03454</name>
    <name evidence="5" type="ORF">NCTC10860_03063</name>
</gene>